<keyword evidence="2" id="KW-1185">Reference proteome</keyword>
<sequence length="93" mass="9760">MLKLTIISVDGIGGGVWTGAKSMTILAELKQGENVLRSRSFQRETGHAGFFGGTCDMLHKVTRALGADVGVWLKRGAAAGPAEATEKTTDDPT</sequence>
<evidence type="ECO:0000313" key="2">
    <source>
        <dbReference type="Proteomes" id="UP000472320"/>
    </source>
</evidence>
<dbReference type="OrthoDB" id="5703702at2"/>
<evidence type="ECO:0000313" key="1">
    <source>
        <dbReference type="EMBL" id="MTW09155.1"/>
    </source>
</evidence>
<comment type="caution">
    <text evidence="1">The sequence shown here is derived from an EMBL/GenBank/DDBJ whole genome shotgun (WGS) entry which is preliminary data.</text>
</comment>
<dbReference type="Proteomes" id="UP000472320">
    <property type="component" value="Unassembled WGS sequence"/>
</dbReference>
<organism evidence="1 2">
    <name type="scientific">Massilia eburnea</name>
    <dbReference type="NCBI Taxonomy" id="1776165"/>
    <lineage>
        <taxon>Bacteria</taxon>
        <taxon>Pseudomonadati</taxon>
        <taxon>Pseudomonadota</taxon>
        <taxon>Betaproteobacteria</taxon>
        <taxon>Burkholderiales</taxon>
        <taxon>Oxalobacteraceae</taxon>
        <taxon>Telluria group</taxon>
        <taxon>Massilia</taxon>
    </lineage>
</organism>
<dbReference type="AlphaFoldDB" id="A0A6L6QAB6"/>
<dbReference type="RefSeq" id="WP_155452138.1">
    <property type="nucleotide sequence ID" value="NZ_WNKX01000001.1"/>
</dbReference>
<reference evidence="1 2" key="1">
    <citation type="submission" date="2019-11" db="EMBL/GenBank/DDBJ databases">
        <title>Type strains purchased from KCTC, JCM and DSMZ.</title>
        <authorList>
            <person name="Lu H."/>
        </authorList>
    </citation>
    <scope>NUCLEOTIDE SEQUENCE [LARGE SCALE GENOMIC DNA]</scope>
    <source>
        <strain evidence="1 2">JCM 31587</strain>
    </source>
</reference>
<proteinExistence type="predicted"/>
<gene>
    <name evidence="1" type="ORF">GM658_00945</name>
</gene>
<name>A0A6L6QAB6_9BURK</name>
<protein>
    <submittedName>
        <fullName evidence="1">Uncharacterized protein</fullName>
    </submittedName>
</protein>
<dbReference type="EMBL" id="WNKX01000001">
    <property type="protein sequence ID" value="MTW09155.1"/>
    <property type="molecule type" value="Genomic_DNA"/>
</dbReference>
<accession>A0A6L6QAB6</accession>